<dbReference type="Proteomes" id="UP000694255">
    <property type="component" value="Unassembled WGS sequence"/>
</dbReference>
<name>A0A8J5Q1D5_9ASCO</name>
<evidence type="ECO:0000313" key="1">
    <source>
        <dbReference type="EMBL" id="KAG7660584.1"/>
    </source>
</evidence>
<dbReference type="AlphaFoldDB" id="A0A8J5Q1D5"/>
<dbReference type="GeneID" id="73472650"/>
<organism evidence="1 2">
    <name type="scientific">[Candida] subhashii</name>
    <dbReference type="NCBI Taxonomy" id="561895"/>
    <lineage>
        <taxon>Eukaryota</taxon>
        <taxon>Fungi</taxon>
        <taxon>Dikarya</taxon>
        <taxon>Ascomycota</taxon>
        <taxon>Saccharomycotina</taxon>
        <taxon>Pichiomycetes</taxon>
        <taxon>Debaryomycetaceae</taxon>
        <taxon>Spathaspora</taxon>
    </lineage>
</organism>
<evidence type="ECO:0008006" key="3">
    <source>
        <dbReference type="Google" id="ProtNLM"/>
    </source>
</evidence>
<accession>A0A8J5Q1D5</accession>
<evidence type="ECO:0000313" key="2">
    <source>
        <dbReference type="Proteomes" id="UP000694255"/>
    </source>
</evidence>
<dbReference type="EMBL" id="JAGSYN010000276">
    <property type="protein sequence ID" value="KAG7660584.1"/>
    <property type="molecule type" value="Genomic_DNA"/>
</dbReference>
<proteinExistence type="predicted"/>
<sequence length="482" mass="53098">MRPLLQVRSKGRPNVYANGNPNHRIAVFAEEIANNNNNEKSDDIEVPIGKCKKQQAVIILKASPKQVIDLRNGQIVGPYDESKSQANITTKPPPPPVINDDSFINTSTCCGISKPAKSCGCCSNKRKPVNKSKILKTYLKKRLEKQIKQEPNSVLESENRKSNQDMKLTGISSSLNSNKKEFVAVVPVPSCSIPGTCSCDDNCKCDGCIVHGNGNNSSIPSFIQDLNYLQNLNDINDTTNQLSITQNQPPLFDNNILDNNHTYPSITSQLQQPHQQSVQPTKQEIPNLSPMEPLIIDSPPGSICSCPSDGCDCTNCEIHGNINGYKLDEYFQSKPRNEQEIFLAAISDYILFPEMMNSTNGKPIRISNNDFEFEVDPLLISLLKSEPGDRNPYPTVNTGKGNGSCCSNKATTNTQLEQLQYGTTNIQFENHVYKNSNQPNAMDTSWRPETSVAGTCCSSENQYSIGSLTTPGNQSSCCKKSY</sequence>
<protein>
    <recommendedName>
        <fullName evidence="3">Copper-fist domain-containing protein</fullName>
    </recommendedName>
</protein>
<dbReference type="RefSeq" id="XP_049260817.1">
    <property type="nucleotide sequence ID" value="XM_049409960.1"/>
</dbReference>
<keyword evidence="2" id="KW-1185">Reference proteome</keyword>
<comment type="caution">
    <text evidence="1">The sequence shown here is derived from an EMBL/GenBank/DDBJ whole genome shotgun (WGS) entry which is preliminary data.</text>
</comment>
<reference evidence="1 2" key="1">
    <citation type="journal article" date="2021" name="DNA Res.">
        <title>Genome analysis of Candida subhashii reveals its hybrid nature and dual mitochondrial genome conformations.</title>
        <authorList>
            <person name="Mixao V."/>
            <person name="Hegedusova E."/>
            <person name="Saus E."/>
            <person name="Pryszcz L.P."/>
            <person name="Cillingova A."/>
            <person name="Nosek J."/>
            <person name="Gabaldon T."/>
        </authorList>
    </citation>
    <scope>NUCLEOTIDE SEQUENCE [LARGE SCALE GENOMIC DNA]</scope>
    <source>
        <strain evidence="1 2">CBS 10753</strain>
    </source>
</reference>
<dbReference type="OrthoDB" id="5600085at2759"/>
<gene>
    <name evidence="1" type="ORF">J8A68_005850</name>
</gene>